<feature type="region of interest" description="Disordered" evidence="1">
    <location>
        <begin position="336"/>
        <end position="359"/>
    </location>
</feature>
<feature type="compositionally biased region" description="Low complexity" evidence="1">
    <location>
        <begin position="350"/>
        <end position="359"/>
    </location>
</feature>
<gene>
    <name evidence="2" type="ORF">Tco_0922978</name>
</gene>
<accession>A0ABQ5D6V0</accession>
<comment type="caution">
    <text evidence="2">The sequence shown here is derived from an EMBL/GenBank/DDBJ whole genome shotgun (WGS) entry which is preliminary data.</text>
</comment>
<evidence type="ECO:0008006" key="4">
    <source>
        <dbReference type="Google" id="ProtNLM"/>
    </source>
</evidence>
<sequence>MDVNEHPLSRGSTADSEAQVLRNGSSLMNGYVSYEERLGYVLPRDISVGLILNGLTSDFAGFVRNYNMHNMGKIVGELQALLIEYEKGLPKKAATPQVMVDQVEVGHWKRNCLVYMAELIMKKKQVGTTSSSGLGYEPLIKRDTPDKLQQRSVKCIFIEISGRAEELKEIQDEDTSPSKNASEIPMEVEGFKPPQEDVVPIRRSARTHRAPDSLCLNVVGLSMNAKMQSMKDNQSGATVRCTRPDVAFAQNITIYFQQNPGKPHLTAVKTILKYLRNTKDMFLVYGENPEAELRVIAIAMLDLKLIMELLKSQHNEEKCGEDDEEHGEGNYLTRMNGIKKKMPPRKAPRTRTTPATATATTTATTPMTDAAIKALIS</sequence>
<name>A0ABQ5D6V0_9ASTR</name>
<reference evidence="2" key="2">
    <citation type="submission" date="2022-01" db="EMBL/GenBank/DDBJ databases">
        <authorList>
            <person name="Yamashiro T."/>
            <person name="Shiraishi A."/>
            <person name="Satake H."/>
            <person name="Nakayama K."/>
        </authorList>
    </citation>
    <scope>NUCLEOTIDE SEQUENCE</scope>
</reference>
<feature type="region of interest" description="Disordered" evidence="1">
    <location>
        <begin position="168"/>
        <end position="189"/>
    </location>
</feature>
<organism evidence="2 3">
    <name type="scientific">Tanacetum coccineum</name>
    <dbReference type="NCBI Taxonomy" id="301880"/>
    <lineage>
        <taxon>Eukaryota</taxon>
        <taxon>Viridiplantae</taxon>
        <taxon>Streptophyta</taxon>
        <taxon>Embryophyta</taxon>
        <taxon>Tracheophyta</taxon>
        <taxon>Spermatophyta</taxon>
        <taxon>Magnoliopsida</taxon>
        <taxon>eudicotyledons</taxon>
        <taxon>Gunneridae</taxon>
        <taxon>Pentapetalae</taxon>
        <taxon>asterids</taxon>
        <taxon>campanulids</taxon>
        <taxon>Asterales</taxon>
        <taxon>Asteraceae</taxon>
        <taxon>Asteroideae</taxon>
        <taxon>Anthemideae</taxon>
        <taxon>Anthemidinae</taxon>
        <taxon>Tanacetum</taxon>
    </lineage>
</organism>
<evidence type="ECO:0000313" key="3">
    <source>
        <dbReference type="Proteomes" id="UP001151760"/>
    </source>
</evidence>
<evidence type="ECO:0000313" key="2">
    <source>
        <dbReference type="EMBL" id="GJT32559.1"/>
    </source>
</evidence>
<reference evidence="2" key="1">
    <citation type="journal article" date="2022" name="Int. J. Mol. Sci.">
        <title>Draft Genome of Tanacetum Coccineum: Genomic Comparison of Closely Related Tanacetum-Family Plants.</title>
        <authorList>
            <person name="Yamashiro T."/>
            <person name="Shiraishi A."/>
            <person name="Nakayama K."/>
            <person name="Satake H."/>
        </authorList>
    </citation>
    <scope>NUCLEOTIDE SEQUENCE</scope>
</reference>
<dbReference type="EMBL" id="BQNB010014802">
    <property type="protein sequence ID" value="GJT32559.1"/>
    <property type="molecule type" value="Genomic_DNA"/>
</dbReference>
<proteinExistence type="predicted"/>
<feature type="compositionally biased region" description="Basic residues" evidence="1">
    <location>
        <begin position="337"/>
        <end position="349"/>
    </location>
</feature>
<keyword evidence="3" id="KW-1185">Reference proteome</keyword>
<evidence type="ECO:0000256" key="1">
    <source>
        <dbReference type="SAM" id="MobiDB-lite"/>
    </source>
</evidence>
<protein>
    <recommendedName>
        <fullName evidence="4">Zinc finger, CCHC-type</fullName>
    </recommendedName>
</protein>
<dbReference type="Proteomes" id="UP001151760">
    <property type="component" value="Unassembled WGS sequence"/>
</dbReference>